<dbReference type="Proteomes" id="UP000323142">
    <property type="component" value="Unassembled WGS sequence"/>
</dbReference>
<evidence type="ECO:0000256" key="1">
    <source>
        <dbReference type="SAM" id="SignalP"/>
    </source>
</evidence>
<keyword evidence="1" id="KW-0732">Signal</keyword>
<gene>
    <name evidence="3" type="ORF">F0L46_20065</name>
</gene>
<accession>A0A5B2V8D8</accession>
<keyword evidence="4" id="KW-1185">Reference proteome</keyword>
<feature type="signal peptide" evidence="1">
    <location>
        <begin position="1"/>
        <end position="20"/>
    </location>
</feature>
<name>A0A5B2V8D8_9HYPH</name>
<evidence type="ECO:0000259" key="2">
    <source>
        <dbReference type="Pfam" id="PF09917"/>
    </source>
</evidence>
<evidence type="ECO:0000313" key="3">
    <source>
        <dbReference type="EMBL" id="KAA2235314.1"/>
    </source>
</evidence>
<protein>
    <submittedName>
        <fullName evidence="3">DUF2147 domain-containing protein</fullName>
    </submittedName>
</protein>
<dbReference type="EMBL" id="VUOA01000036">
    <property type="protein sequence ID" value="KAA2235314.1"/>
    <property type="molecule type" value="Genomic_DNA"/>
</dbReference>
<evidence type="ECO:0000313" key="4">
    <source>
        <dbReference type="Proteomes" id="UP000323142"/>
    </source>
</evidence>
<dbReference type="PANTHER" id="PTHR36919">
    <property type="entry name" value="BLR1215 PROTEIN"/>
    <property type="match status" value="1"/>
</dbReference>
<dbReference type="RefSeq" id="WP_149820882.1">
    <property type="nucleotide sequence ID" value="NZ_VUOA01000036.1"/>
</dbReference>
<comment type="caution">
    <text evidence="3">The sequence shown here is derived from an EMBL/GenBank/DDBJ whole genome shotgun (WGS) entry which is preliminary data.</text>
</comment>
<reference evidence="3 4" key="2">
    <citation type="submission" date="2019-09" db="EMBL/GenBank/DDBJ databases">
        <authorList>
            <person name="Jin C."/>
        </authorList>
    </citation>
    <scope>NUCLEOTIDE SEQUENCE [LARGE SCALE GENOMIC DNA]</scope>
    <source>
        <strain evidence="3 4">BN140002</strain>
    </source>
</reference>
<dbReference type="InterPro" id="IPR019223">
    <property type="entry name" value="DUF2147"/>
</dbReference>
<dbReference type="OrthoDB" id="9811671at2"/>
<dbReference type="Pfam" id="PF09917">
    <property type="entry name" value="DUF2147"/>
    <property type="match status" value="1"/>
</dbReference>
<dbReference type="AlphaFoldDB" id="A0A5B2V8D8"/>
<reference evidence="3 4" key="1">
    <citation type="submission" date="2019-09" db="EMBL/GenBank/DDBJ databases">
        <title>Salinarimonas rosea gen. nov., sp. nov., a new member of the a-2 subgroup of the Proteobacteria.</title>
        <authorList>
            <person name="Liu J."/>
        </authorList>
    </citation>
    <scope>NUCLEOTIDE SEQUENCE [LARGE SCALE GENOMIC DNA]</scope>
    <source>
        <strain evidence="3 4">BN140002</strain>
    </source>
</reference>
<sequence>MRTIAITGLALAFLAGPALAQTADPSGVWQSETGDTRVRIARCGDAYCGTIVAVRGETKDVNNPNEALRSRNLVGARMIEEIRPVQGGGFQGQLYNFRDGKTYTGKMTLKSASAMELSGCVLGGLICRSQTWTKAN</sequence>
<dbReference type="PANTHER" id="PTHR36919:SF2">
    <property type="entry name" value="BLL6627 PROTEIN"/>
    <property type="match status" value="1"/>
</dbReference>
<proteinExistence type="predicted"/>
<dbReference type="Gene3D" id="2.40.128.520">
    <property type="match status" value="1"/>
</dbReference>
<organism evidence="3 4">
    <name type="scientific">Salinarimonas soli</name>
    <dbReference type="NCBI Taxonomy" id="1638099"/>
    <lineage>
        <taxon>Bacteria</taxon>
        <taxon>Pseudomonadati</taxon>
        <taxon>Pseudomonadota</taxon>
        <taxon>Alphaproteobacteria</taxon>
        <taxon>Hyphomicrobiales</taxon>
        <taxon>Salinarimonadaceae</taxon>
        <taxon>Salinarimonas</taxon>
    </lineage>
</organism>
<feature type="chain" id="PRO_5022663715" evidence="1">
    <location>
        <begin position="21"/>
        <end position="136"/>
    </location>
</feature>
<feature type="domain" description="DUF2147" evidence="2">
    <location>
        <begin position="27"/>
        <end position="134"/>
    </location>
</feature>